<dbReference type="Proteomes" id="UP000722336">
    <property type="component" value="Unassembled WGS sequence"/>
</dbReference>
<comment type="similarity">
    <text evidence="4">Belongs to the HrcA family.</text>
</comment>
<comment type="function">
    <text evidence="4">Negative regulator of class I heat shock genes (grpE-dnaK-dnaJ and groELS operons). Prevents heat-shock induction of these operons.</text>
</comment>
<gene>
    <name evidence="4 6" type="primary">hrcA</name>
    <name evidence="6" type="ORF">KCG44_01345</name>
</gene>
<evidence type="ECO:0000259" key="5">
    <source>
        <dbReference type="Pfam" id="PF01628"/>
    </source>
</evidence>
<name>A0ABS6SC33_9SPHN</name>
<keyword evidence="1 4" id="KW-0678">Repressor</keyword>
<accession>A0ABS6SC33</accession>
<keyword evidence="2 4" id="KW-0805">Transcription regulation</keyword>
<evidence type="ECO:0000256" key="1">
    <source>
        <dbReference type="ARBA" id="ARBA00022491"/>
    </source>
</evidence>
<dbReference type="NCBIfam" id="TIGR00331">
    <property type="entry name" value="hrcA"/>
    <property type="match status" value="1"/>
</dbReference>
<keyword evidence="4" id="KW-0346">Stress response</keyword>
<sequence length="347" mass="36757">MPSLADLSERARTVFQQVVDEYLDSGVPVGSKYLAQLPGGLGLSPASIRSVLAELEAAGLLASPHTSAGRMPTDSGLRLFVDGMIEWSAPDAEERAAIEAQVRDVDTASAVAMERMTGALSGLASCAALVMVPTGEMTVKEVAFSMLSDTRALAILIGSDGTVENRVIEAAAPLDTARLTEAANYMNAHLSGLSLSDAVARLKTEVEGGNSALDSAARDVISRGLASWSTDERGRAVLIVRGQAHLIDDVAAIDLERVRQLLEDIDEKEQLLGVLDMARQARAMKIFIGSENKLYSLSGSSLIASPYQSGDGKLLGVVGVIGPTRLNYARIIPMVDYTAKTLSRLMR</sequence>
<dbReference type="PIRSF" id="PIRSF005485">
    <property type="entry name" value="HrcA"/>
    <property type="match status" value="1"/>
</dbReference>
<proteinExistence type="inferred from homology"/>
<comment type="caution">
    <text evidence="6">The sequence shown here is derived from an EMBL/GenBank/DDBJ whole genome shotgun (WGS) entry which is preliminary data.</text>
</comment>
<dbReference type="RefSeq" id="WP_218443727.1">
    <property type="nucleotide sequence ID" value="NZ_JAGSPA010000001.1"/>
</dbReference>
<protein>
    <recommendedName>
        <fullName evidence="4">Heat-inducible transcription repressor HrcA</fullName>
    </recommendedName>
</protein>
<organism evidence="6 7">
    <name type="scientific">Pacificimonas pallii</name>
    <dbReference type="NCBI Taxonomy" id="2827236"/>
    <lineage>
        <taxon>Bacteria</taxon>
        <taxon>Pseudomonadati</taxon>
        <taxon>Pseudomonadota</taxon>
        <taxon>Alphaproteobacteria</taxon>
        <taxon>Sphingomonadales</taxon>
        <taxon>Sphingosinicellaceae</taxon>
        <taxon>Pacificimonas</taxon>
    </lineage>
</organism>
<keyword evidence="7" id="KW-1185">Reference proteome</keyword>
<evidence type="ECO:0000256" key="2">
    <source>
        <dbReference type="ARBA" id="ARBA00023015"/>
    </source>
</evidence>
<dbReference type="EMBL" id="JAGSPA010000001">
    <property type="protein sequence ID" value="MBV7255422.1"/>
    <property type="molecule type" value="Genomic_DNA"/>
</dbReference>
<dbReference type="Pfam" id="PF01628">
    <property type="entry name" value="HrcA"/>
    <property type="match status" value="1"/>
</dbReference>
<evidence type="ECO:0000256" key="4">
    <source>
        <dbReference type="HAMAP-Rule" id="MF_00081"/>
    </source>
</evidence>
<dbReference type="InterPro" id="IPR021153">
    <property type="entry name" value="HrcA_C"/>
</dbReference>
<evidence type="ECO:0000256" key="3">
    <source>
        <dbReference type="ARBA" id="ARBA00023163"/>
    </source>
</evidence>
<dbReference type="PANTHER" id="PTHR34824:SF1">
    <property type="entry name" value="HEAT-INDUCIBLE TRANSCRIPTION REPRESSOR HRCA"/>
    <property type="match status" value="1"/>
</dbReference>
<evidence type="ECO:0000313" key="6">
    <source>
        <dbReference type="EMBL" id="MBV7255422.1"/>
    </source>
</evidence>
<dbReference type="HAMAP" id="MF_00081">
    <property type="entry name" value="HrcA"/>
    <property type="match status" value="1"/>
</dbReference>
<keyword evidence="3 4" id="KW-0804">Transcription</keyword>
<dbReference type="InterPro" id="IPR002571">
    <property type="entry name" value="HrcA"/>
</dbReference>
<reference evidence="6 7" key="1">
    <citation type="submission" date="2021-04" db="EMBL/GenBank/DDBJ databases">
        <authorList>
            <person name="Pira H."/>
            <person name="Risdian C."/>
            <person name="Wink J."/>
        </authorList>
    </citation>
    <scope>NUCLEOTIDE SEQUENCE [LARGE SCALE GENOMIC DNA]</scope>
    <source>
        <strain evidence="6 7">WHA3</strain>
    </source>
</reference>
<evidence type="ECO:0000313" key="7">
    <source>
        <dbReference type="Proteomes" id="UP000722336"/>
    </source>
</evidence>
<feature type="domain" description="Heat-inducible transcription repressor HrcA C-terminal" evidence="5">
    <location>
        <begin position="113"/>
        <end position="332"/>
    </location>
</feature>
<dbReference type="PANTHER" id="PTHR34824">
    <property type="entry name" value="HEAT-INDUCIBLE TRANSCRIPTION REPRESSOR HRCA"/>
    <property type="match status" value="1"/>
</dbReference>